<dbReference type="AlphaFoldDB" id="A0A8H4KVL9"/>
<name>A0A8H4KVL9_9HYPO</name>
<protein>
    <submittedName>
        <fullName evidence="2">Uncharacterized protein</fullName>
    </submittedName>
</protein>
<proteinExistence type="predicted"/>
<reference evidence="2" key="1">
    <citation type="submission" date="2020-01" db="EMBL/GenBank/DDBJ databases">
        <title>Identification and distribution of gene clusters putatively required for synthesis of sphingolipid metabolism inhibitors in phylogenetically diverse species of the filamentous fungus Fusarium.</title>
        <authorList>
            <person name="Kim H.-S."/>
            <person name="Busman M."/>
            <person name="Brown D.W."/>
            <person name="Divon H."/>
            <person name="Uhlig S."/>
            <person name="Proctor R.H."/>
        </authorList>
    </citation>
    <scope>NUCLEOTIDE SEQUENCE</scope>
    <source>
        <strain evidence="2">NRRL 53441</strain>
    </source>
</reference>
<dbReference type="EMBL" id="JAADJG010000068">
    <property type="protein sequence ID" value="KAF4456118.1"/>
    <property type="molecule type" value="Genomic_DNA"/>
</dbReference>
<gene>
    <name evidence="2" type="ORF">F53441_1673</name>
</gene>
<evidence type="ECO:0000313" key="3">
    <source>
        <dbReference type="Proteomes" id="UP000605986"/>
    </source>
</evidence>
<feature type="region of interest" description="Disordered" evidence="1">
    <location>
        <begin position="136"/>
        <end position="186"/>
    </location>
</feature>
<feature type="compositionally biased region" description="Basic and acidic residues" evidence="1">
    <location>
        <begin position="166"/>
        <end position="186"/>
    </location>
</feature>
<dbReference type="Proteomes" id="UP000605986">
    <property type="component" value="Unassembled WGS sequence"/>
</dbReference>
<feature type="region of interest" description="Disordered" evidence="1">
    <location>
        <begin position="1"/>
        <end position="49"/>
    </location>
</feature>
<keyword evidence="3" id="KW-1185">Reference proteome</keyword>
<evidence type="ECO:0000313" key="2">
    <source>
        <dbReference type="EMBL" id="KAF4456118.1"/>
    </source>
</evidence>
<accession>A0A8H4KVL9</accession>
<sequence length="186" mass="20950">MPANNKQAKKGRDRRNQRPSPYMPPRGEQQRRRGPKNNGPLMQPVPRSTITRVADITGNIEEKFTIGDGDTANPPNWFSPYGQGYMGEVTNGDLNKFRDRIQHDTGMEGTMFILLPKNPARFNAVYENHTQIYTSDNGWRGPDGKPARFMPQTRTLPGHGKQTVATKKEPEAKDTGARIKQESFSP</sequence>
<feature type="compositionally biased region" description="Basic residues" evidence="1">
    <location>
        <begin position="7"/>
        <end position="17"/>
    </location>
</feature>
<evidence type="ECO:0000256" key="1">
    <source>
        <dbReference type="SAM" id="MobiDB-lite"/>
    </source>
</evidence>
<comment type="caution">
    <text evidence="2">The sequence shown here is derived from an EMBL/GenBank/DDBJ whole genome shotgun (WGS) entry which is preliminary data.</text>
</comment>
<organism evidence="2 3">
    <name type="scientific">Fusarium austroafricanum</name>
    <dbReference type="NCBI Taxonomy" id="2364996"/>
    <lineage>
        <taxon>Eukaryota</taxon>
        <taxon>Fungi</taxon>
        <taxon>Dikarya</taxon>
        <taxon>Ascomycota</taxon>
        <taxon>Pezizomycotina</taxon>
        <taxon>Sordariomycetes</taxon>
        <taxon>Hypocreomycetidae</taxon>
        <taxon>Hypocreales</taxon>
        <taxon>Nectriaceae</taxon>
        <taxon>Fusarium</taxon>
        <taxon>Fusarium concolor species complex</taxon>
    </lineage>
</organism>